<comment type="caution">
    <text evidence="1">The sequence shown here is derived from an EMBL/GenBank/DDBJ whole genome shotgun (WGS) entry which is preliminary data.</text>
</comment>
<dbReference type="Proteomes" id="UP000684084">
    <property type="component" value="Unassembled WGS sequence"/>
</dbReference>
<sequence>MEILQGLREKPISNTPEDYIKIYTDCWNSEPDNRPTSNQVVEKLNEIILKENIKVSNEQWNIAENIKVSNEQRNIAENIKVSNEQRNIAENIKVSNEQLNIAENIKASNEQRIIAENIINNAWRNIPSY</sequence>
<organism evidence="1 2">
    <name type="scientific">Rhizophagus irregularis</name>
    <dbReference type="NCBI Taxonomy" id="588596"/>
    <lineage>
        <taxon>Eukaryota</taxon>
        <taxon>Fungi</taxon>
        <taxon>Fungi incertae sedis</taxon>
        <taxon>Mucoromycota</taxon>
        <taxon>Glomeromycotina</taxon>
        <taxon>Glomeromycetes</taxon>
        <taxon>Glomerales</taxon>
        <taxon>Glomeraceae</taxon>
        <taxon>Rhizophagus</taxon>
    </lineage>
</organism>
<dbReference type="EMBL" id="CAGKOT010000006">
    <property type="protein sequence ID" value="CAB5347485.1"/>
    <property type="molecule type" value="Genomic_DNA"/>
</dbReference>
<accession>A0A915YWB8</accession>
<protein>
    <recommendedName>
        <fullName evidence="3">Serine-threonine/tyrosine-protein kinase catalytic domain-containing protein</fullName>
    </recommendedName>
</protein>
<evidence type="ECO:0000313" key="1">
    <source>
        <dbReference type="EMBL" id="CAB5347485.1"/>
    </source>
</evidence>
<proteinExistence type="predicted"/>
<dbReference type="AlphaFoldDB" id="A0A915YWB8"/>
<name>A0A915YWB8_9GLOM</name>
<dbReference type="OrthoDB" id="10261027at2759"/>
<reference evidence="1" key="1">
    <citation type="submission" date="2020-05" db="EMBL/GenBank/DDBJ databases">
        <authorList>
            <person name="Rincon C."/>
            <person name="Sanders R I."/>
            <person name="Robbins C."/>
            <person name="Chaturvedi A."/>
        </authorList>
    </citation>
    <scope>NUCLEOTIDE SEQUENCE</scope>
    <source>
        <strain evidence="1">CHB12</strain>
    </source>
</reference>
<evidence type="ECO:0008006" key="3">
    <source>
        <dbReference type="Google" id="ProtNLM"/>
    </source>
</evidence>
<gene>
    <name evidence="1" type="ORF">CHRIB12_LOCUS4404</name>
</gene>
<evidence type="ECO:0000313" key="2">
    <source>
        <dbReference type="Proteomes" id="UP000684084"/>
    </source>
</evidence>